<organism evidence="1 2">
    <name type="scientific">Pontibacillus yanchengensis</name>
    <dbReference type="NCBI Taxonomy" id="462910"/>
    <lineage>
        <taxon>Bacteria</taxon>
        <taxon>Bacillati</taxon>
        <taxon>Bacillota</taxon>
        <taxon>Bacilli</taxon>
        <taxon>Bacillales</taxon>
        <taxon>Bacillaceae</taxon>
        <taxon>Pontibacillus</taxon>
    </lineage>
</organism>
<dbReference type="AlphaFoldDB" id="A0A6I5A585"/>
<comment type="caution">
    <text evidence="1">The sequence shown here is derived from an EMBL/GenBank/DDBJ whole genome shotgun (WGS) entry which is preliminary data.</text>
</comment>
<dbReference type="Proteomes" id="UP000468638">
    <property type="component" value="Unassembled WGS sequence"/>
</dbReference>
<dbReference type="EMBL" id="WMEQ01000017">
    <property type="protein sequence ID" value="MYL35449.1"/>
    <property type="molecule type" value="Genomic_DNA"/>
</dbReference>
<proteinExistence type="predicted"/>
<gene>
    <name evidence="1" type="ORF">GLW05_17860</name>
</gene>
<protein>
    <submittedName>
        <fullName evidence="1">Uncharacterized protein</fullName>
    </submittedName>
</protein>
<reference evidence="1 2" key="1">
    <citation type="submission" date="2019-11" db="EMBL/GenBank/DDBJ databases">
        <title>Genome sequences of 17 halophilic strains isolated from different environments.</title>
        <authorList>
            <person name="Furrow R.E."/>
        </authorList>
    </citation>
    <scope>NUCLEOTIDE SEQUENCE [LARGE SCALE GENOMIC DNA]</scope>
    <source>
        <strain evidence="1 2">22514_16_FS</strain>
    </source>
</reference>
<dbReference type="OrthoDB" id="1955591at2"/>
<name>A0A6I5A585_9BACI</name>
<dbReference type="RefSeq" id="WP_160850406.1">
    <property type="nucleotide sequence ID" value="NZ_WMEQ01000017.1"/>
</dbReference>
<evidence type="ECO:0000313" key="2">
    <source>
        <dbReference type="Proteomes" id="UP000468638"/>
    </source>
</evidence>
<evidence type="ECO:0000313" key="1">
    <source>
        <dbReference type="EMBL" id="MYL35449.1"/>
    </source>
</evidence>
<sequence length="383" mass="44619">MSTVSEEAIVRLRDYEPAIYEKYENGIRVGQKKMKPSDLGLSMLNMLEDHEIIGHLLENHSLSEMFEEYFNHLKYAEGESYDYNAEVIKTLGLFLELLDENEDSQEMLGAILKTLSWYFDPTQLDEEAVTGLMRKFIHRISEFHQKDQIQNLFYSLLDKVNVLGENSDAFLTKVLQLALKRATFDDHETLIHQLFEVTANKSKKDWVVKTLSQYMEQERTCASPILPRNCFAYQEYRNGNKIVGIEVDKQRFDVKYHRHEFNEVGHPKLLFIFEVSGTKIRWAKVAAIKERFISGQTRLYHYPFANVSTNFSACWPELRDLEIKELSKVGSLPYVFLNSETNDHLFNGTNLGEKYHKLQNNDFNEDELEDTGLVLSDLLDINA</sequence>
<accession>A0A6I5A585</accession>